<evidence type="ECO:0000256" key="1">
    <source>
        <dbReference type="ARBA" id="ARBA00004141"/>
    </source>
</evidence>
<dbReference type="PANTHER" id="PTHR47154">
    <property type="entry name" value="G-PROTEIN COUPLED RECEPTOR MTH-RELATED"/>
    <property type="match status" value="1"/>
</dbReference>
<dbReference type="GO" id="GO:0005886">
    <property type="term" value="C:plasma membrane"/>
    <property type="evidence" value="ECO:0007669"/>
    <property type="project" value="TreeGrafter"/>
</dbReference>
<feature type="transmembrane region" description="Helical" evidence="5">
    <location>
        <begin position="282"/>
        <end position="303"/>
    </location>
</feature>
<dbReference type="InParanoid" id="A0A6J2XIW5"/>
<keyword evidence="7" id="KW-1185">Reference proteome</keyword>
<reference evidence="8" key="1">
    <citation type="submission" date="2025-08" db="UniProtKB">
        <authorList>
            <consortium name="RefSeq"/>
        </authorList>
    </citation>
    <scope>IDENTIFICATION</scope>
    <source>
        <tissue evidence="8">Gonads</tissue>
    </source>
</reference>
<dbReference type="GO" id="GO:0008528">
    <property type="term" value="F:G protein-coupled peptide receptor activity"/>
    <property type="evidence" value="ECO:0007669"/>
    <property type="project" value="TreeGrafter"/>
</dbReference>
<dbReference type="Gene3D" id="1.20.1070.10">
    <property type="entry name" value="Rhodopsin 7-helix transmembrane proteins"/>
    <property type="match status" value="1"/>
</dbReference>
<dbReference type="GeneID" id="115878647"/>
<dbReference type="CDD" id="cd15039">
    <property type="entry name" value="7tmB3_Methuselah-like"/>
    <property type="match status" value="1"/>
</dbReference>
<evidence type="ECO:0000256" key="2">
    <source>
        <dbReference type="ARBA" id="ARBA00022692"/>
    </source>
</evidence>
<name>A0A6J2XIW5_SITOR</name>
<evidence type="ECO:0000313" key="7">
    <source>
        <dbReference type="Proteomes" id="UP000504635"/>
    </source>
</evidence>
<proteinExistence type="predicted"/>
<feature type="transmembrane region" description="Helical" evidence="5">
    <location>
        <begin position="336"/>
        <end position="358"/>
    </location>
</feature>
<dbReference type="FunCoup" id="A0A6J2XIW5">
    <property type="interactions" value="8"/>
</dbReference>
<evidence type="ECO:0000256" key="3">
    <source>
        <dbReference type="ARBA" id="ARBA00022989"/>
    </source>
</evidence>
<dbReference type="InterPro" id="IPR051384">
    <property type="entry name" value="Mth_GPCR"/>
</dbReference>
<keyword evidence="3 5" id="KW-1133">Transmembrane helix</keyword>
<dbReference type="PANTHER" id="PTHR47154:SF2">
    <property type="entry name" value="G-PROTEIN COUPLED RECEPTOR MTH-RELATED"/>
    <property type="match status" value="1"/>
</dbReference>
<dbReference type="OrthoDB" id="6134459at2759"/>
<evidence type="ECO:0000313" key="8">
    <source>
        <dbReference type="RefSeq" id="XP_030751051.1"/>
    </source>
</evidence>
<dbReference type="PROSITE" id="PS50261">
    <property type="entry name" value="G_PROTEIN_RECEP_F2_4"/>
    <property type="match status" value="1"/>
</dbReference>
<feature type="transmembrane region" description="Helical" evidence="5">
    <location>
        <begin position="175"/>
        <end position="196"/>
    </location>
</feature>
<sequence length="495" mass="56609">MIYDQILPNDLDIKSVLGSKQPGTICLDRNQGGEMLMRQCRKDLSICDDARCFKKCCPDGQSFVGGGFCKDTFVRGIEIQDQTYSTYIEDPEDEYELIYGAGCPDVTIYPSNTIQYSITKDGVFKYYSNYSDKFIQELESDLSGYCIEHATKGSMSGYYVFRCFQNRQANNKFSFTLWAKIASCVFLVMTVALYFYLGETRSTFGKVLVSYCVAMFILMLVLILSMMKSDDLWCKIKGYLLIFFNCSTHAWVNVISYDIWGTFGSPKKTICVIQKKKNLRKFLNYCLYAWGIALVHMILLIILENTSFLPDSVQPRIGNLYCFIENVNYGRVVFLLVPYMVLQIINIVLFVRTAIYCIRVQNEIQKMNDTFRKNDSGRFILAKDRLTLLVKLAVVMGIIWLVELLQNFFKNMISYSEFTKTLEIVLDTITCCQGVFIFLIFICKKKILNLLKKKLGCISWTDSTSSTPSSESNIILQGRKASATTYAAENPILST</sequence>
<feature type="domain" description="G-protein coupled receptors family 2 profile 2" evidence="6">
    <location>
        <begin position="172"/>
        <end position="445"/>
    </location>
</feature>
<dbReference type="GO" id="GO:0007166">
    <property type="term" value="P:cell surface receptor signaling pathway"/>
    <property type="evidence" value="ECO:0007669"/>
    <property type="project" value="InterPro"/>
</dbReference>
<gene>
    <name evidence="8" type="primary">LOC115878647</name>
</gene>
<feature type="transmembrane region" description="Helical" evidence="5">
    <location>
        <begin position="388"/>
        <end position="409"/>
    </location>
</feature>
<organism evidence="7 8">
    <name type="scientific">Sitophilus oryzae</name>
    <name type="common">Rice weevil</name>
    <name type="synonym">Curculio oryzae</name>
    <dbReference type="NCBI Taxonomy" id="7048"/>
    <lineage>
        <taxon>Eukaryota</taxon>
        <taxon>Metazoa</taxon>
        <taxon>Ecdysozoa</taxon>
        <taxon>Arthropoda</taxon>
        <taxon>Hexapoda</taxon>
        <taxon>Insecta</taxon>
        <taxon>Pterygota</taxon>
        <taxon>Neoptera</taxon>
        <taxon>Endopterygota</taxon>
        <taxon>Coleoptera</taxon>
        <taxon>Polyphaga</taxon>
        <taxon>Cucujiformia</taxon>
        <taxon>Curculionidae</taxon>
        <taxon>Dryophthorinae</taxon>
        <taxon>Sitophilus</taxon>
    </lineage>
</organism>
<dbReference type="KEGG" id="soy:115878647"/>
<feature type="transmembrane region" description="Helical" evidence="5">
    <location>
        <begin position="239"/>
        <end position="261"/>
    </location>
</feature>
<dbReference type="AlphaFoldDB" id="A0A6J2XIW5"/>
<protein>
    <submittedName>
        <fullName evidence="8">G-protein coupled receptor Mth2-like</fullName>
    </submittedName>
</protein>
<feature type="transmembrane region" description="Helical" evidence="5">
    <location>
        <begin position="208"/>
        <end position="227"/>
    </location>
</feature>
<dbReference type="InterPro" id="IPR017981">
    <property type="entry name" value="GPCR_2-like_7TM"/>
</dbReference>
<keyword evidence="4 5" id="KW-0472">Membrane</keyword>
<accession>A0A6J2XIW5</accession>
<comment type="subcellular location">
    <subcellularLocation>
        <location evidence="1">Membrane</location>
        <topology evidence="1">Multi-pass membrane protein</topology>
    </subcellularLocation>
</comment>
<keyword evidence="2 5" id="KW-0812">Transmembrane</keyword>
<dbReference type="Proteomes" id="UP000504635">
    <property type="component" value="Unplaced"/>
</dbReference>
<evidence type="ECO:0000259" key="6">
    <source>
        <dbReference type="PROSITE" id="PS50261"/>
    </source>
</evidence>
<feature type="transmembrane region" description="Helical" evidence="5">
    <location>
        <begin position="424"/>
        <end position="443"/>
    </location>
</feature>
<dbReference type="RefSeq" id="XP_030751051.1">
    <property type="nucleotide sequence ID" value="XM_030895191.1"/>
</dbReference>
<evidence type="ECO:0000256" key="4">
    <source>
        <dbReference type="ARBA" id="ARBA00023136"/>
    </source>
</evidence>
<evidence type="ECO:0000256" key="5">
    <source>
        <dbReference type="SAM" id="Phobius"/>
    </source>
</evidence>